<keyword evidence="2" id="KW-1185">Reference proteome</keyword>
<dbReference type="Proteomes" id="UP001202328">
    <property type="component" value="Unassembled WGS sequence"/>
</dbReference>
<proteinExistence type="predicted"/>
<accession>A0AAD4XBT9</accession>
<gene>
    <name evidence="1" type="ORF">MKW98_015930</name>
</gene>
<dbReference type="AlphaFoldDB" id="A0AAD4XBT9"/>
<reference evidence="1" key="1">
    <citation type="submission" date="2022-04" db="EMBL/GenBank/DDBJ databases">
        <title>A functionally conserved STORR gene fusion in Papaver species that diverged 16.8 million years ago.</title>
        <authorList>
            <person name="Catania T."/>
        </authorList>
    </citation>
    <scope>NUCLEOTIDE SEQUENCE</scope>
    <source>
        <strain evidence="1">S-188037</strain>
    </source>
</reference>
<name>A0AAD4XBT9_9MAGN</name>
<organism evidence="1 2">
    <name type="scientific">Papaver atlanticum</name>
    <dbReference type="NCBI Taxonomy" id="357466"/>
    <lineage>
        <taxon>Eukaryota</taxon>
        <taxon>Viridiplantae</taxon>
        <taxon>Streptophyta</taxon>
        <taxon>Embryophyta</taxon>
        <taxon>Tracheophyta</taxon>
        <taxon>Spermatophyta</taxon>
        <taxon>Magnoliopsida</taxon>
        <taxon>Ranunculales</taxon>
        <taxon>Papaveraceae</taxon>
        <taxon>Papaveroideae</taxon>
        <taxon>Papaver</taxon>
    </lineage>
</organism>
<sequence length="78" mass="8893">MSRLSKVQLHHILFDPSLGPRYYDLICAPHQLSPMIEVIRSVQRNWALKVGDFGLSQTCNLYHNKDSKCNATVDGVYC</sequence>
<evidence type="ECO:0000313" key="2">
    <source>
        <dbReference type="Proteomes" id="UP001202328"/>
    </source>
</evidence>
<protein>
    <submittedName>
        <fullName evidence="1">Uncharacterized protein</fullName>
    </submittedName>
</protein>
<dbReference type="EMBL" id="JAJJMB010012492">
    <property type="protein sequence ID" value="KAI3876547.1"/>
    <property type="molecule type" value="Genomic_DNA"/>
</dbReference>
<comment type="caution">
    <text evidence="1">The sequence shown here is derived from an EMBL/GenBank/DDBJ whole genome shotgun (WGS) entry which is preliminary data.</text>
</comment>
<evidence type="ECO:0000313" key="1">
    <source>
        <dbReference type="EMBL" id="KAI3876547.1"/>
    </source>
</evidence>